<gene>
    <name evidence="10" type="ORF">BT67DRAFT_253086</name>
</gene>
<dbReference type="PANTHER" id="PTHR42104">
    <property type="entry name" value="EXTRACELLULAR GUANYL-SPECIFIC RIBONUCLEASE RNTA (AFU_ORTHOLOGUE AFUA_4G03230)"/>
    <property type="match status" value="1"/>
</dbReference>
<keyword evidence="3" id="KW-0540">Nuclease</keyword>
<comment type="catalytic activity">
    <reaction evidence="8">
        <text>[RNA] containing guanosine + H2O = an [RNA fragment]-3'-guanosine-3'-phosphate + a 5'-hydroxy-ribonucleotide-3'-[RNA fragment].</text>
        <dbReference type="EC" id="4.6.1.24"/>
    </reaction>
</comment>
<dbReference type="GO" id="GO:0046589">
    <property type="term" value="F:ribonuclease T1 activity"/>
    <property type="evidence" value="ECO:0007669"/>
    <property type="project" value="UniProtKB-EC"/>
</dbReference>
<evidence type="ECO:0000256" key="6">
    <source>
        <dbReference type="ARBA" id="ARBA00023157"/>
    </source>
</evidence>
<dbReference type="AlphaFoldDB" id="A0AAN6Z9C6"/>
<feature type="signal peptide" evidence="9">
    <location>
        <begin position="1"/>
        <end position="21"/>
    </location>
</feature>
<evidence type="ECO:0000256" key="3">
    <source>
        <dbReference type="ARBA" id="ARBA00022722"/>
    </source>
</evidence>
<comment type="similarity">
    <text evidence="1">Belongs to the ribonuclease N1/T1 family.</text>
</comment>
<keyword evidence="7" id="KW-0456">Lyase</keyword>
<dbReference type="EMBL" id="MU853449">
    <property type="protein sequence ID" value="KAK4129907.1"/>
    <property type="molecule type" value="Genomic_DNA"/>
</dbReference>
<evidence type="ECO:0000256" key="8">
    <source>
        <dbReference type="ARBA" id="ARBA00034015"/>
    </source>
</evidence>
<protein>
    <recommendedName>
        <fullName evidence="2">ribonuclease T1</fullName>
        <ecNumber evidence="2">4.6.1.24</ecNumber>
    </recommendedName>
</protein>
<dbReference type="SUPFAM" id="SSF53933">
    <property type="entry name" value="Microbial ribonucleases"/>
    <property type="match status" value="1"/>
</dbReference>
<reference evidence="10" key="1">
    <citation type="journal article" date="2023" name="Mol. Phylogenet. Evol.">
        <title>Genome-scale phylogeny and comparative genomics of the fungal order Sordariales.</title>
        <authorList>
            <person name="Hensen N."/>
            <person name="Bonometti L."/>
            <person name="Westerberg I."/>
            <person name="Brannstrom I.O."/>
            <person name="Guillou S."/>
            <person name="Cros-Aarteil S."/>
            <person name="Calhoun S."/>
            <person name="Haridas S."/>
            <person name="Kuo A."/>
            <person name="Mondo S."/>
            <person name="Pangilinan J."/>
            <person name="Riley R."/>
            <person name="LaButti K."/>
            <person name="Andreopoulos B."/>
            <person name="Lipzen A."/>
            <person name="Chen C."/>
            <person name="Yan M."/>
            <person name="Daum C."/>
            <person name="Ng V."/>
            <person name="Clum A."/>
            <person name="Steindorff A."/>
            <person name="Ohm R.A."/>
            <person name="Martin F."/>
            <person name="Silar P."/>
            <person name="Natvig D.O."/>
            <person name="Lalanne C."/>
            <person name="Gautier V."/>
            <person name="Ament-Velasquez S.L."/>
            <person name="Kruys A."/>
            <person name="Hutchinson M.I."/>
            <person name="Powell A.J."/>
            <person name="Barry K."/>
            <person name="Miller A.N."/>
            <person name="Grigoriev I.V."/>
            <person name="Debuchy R."/>
            <person name="Gladieux P."/>
            <person name="Hiltunen Thoren M."/>
            <person name="Johannesson H."/>
        </authorList>
    </citation>
    <scope>NUCLEOTIDE SEQUENCE</scope>
    <source>
        <strain evidence="10">CBS 123565</strain>
    </source>
</reference>
<evidence type="ECO:0000256" key="5">
    <source>
        <dbReference type="ARBA" id="ARBA00022801"/>
    </source>
</evidence>
<evidence type="ECO:0000256" key="4">
    <source>
        <dbReference type="ARBA" id="ARBA00022759"/>
    </source>
</evidence>
<evidence type="ECO:0000256" key="1">
    <source>
        <dbReference type="ARBA" id="ARBA00009006"/>
    </source>
</evidence>
<evidence type="ECO:0000256" key="2">
    <source>
        <dbReference type="ARBA" id="ARBA00012549"/>
    </source>
</evidence>
<proteinExistence type="inferred from homology"/>
<reference evidence="10" key="2">
    <citation type="submission" date="2023-05" db="EMBL/GenBank/DDBJ databases">
        <authorList>
            <consortium name="Lawrence Berkeley National Laboratory"/>
            <person name="Steindorff A."/>
            <person name="Hensen N."/>
            <person name="Bonometti L."/>
            <person name="Westerberg I."/>
            <person name="Brannstrom I.O."/>
            <person name="Guillou S."/>
            <person name="Cros-Aarteil S."/>
            <person name="Calhoun S."/>
            <person name="Haridas S."/>
            <person name="Kuo A."/>
            <person name="Mondo S."/>
            <person name="Pangilinan J."/>
            <person name="Riley R."/>
            <person name="Labutti K."/>
            <person name="Andreopoulos B."/>
            <person name="Lipzen A."/>
            <person name="Chen C."/>
            <person name="Yanf M."/>
            <person name="Daum C."/>
            <person name="Ng V."/>
            <person name="Clum A."/>
            <person name="Ohm R."/>
            <person name="Martin F."/>
            <person name="Silar P."/>
            <person name="Natvig D."/>
            <person name="Lalanne C."/>
            <person name="Gautier V."/>
            <person name="Ament-Velasquez S.L."/>
            <person name="Kruys A."/>
            <person name="Hutchinson M.I."/>
            <person name="Powell A.J."/>
            <person name="Barry K."/>
            <person name="Miller A.N."/>
            <person name="Grigoriev I.V."/>
            <person name="Debuchy R."/>
            <person name="Gladieux P."/>
            <person name="Thoren M.H."/>
            <person name="Johannesson H."/>
        </authorList>
    </citation>
    <scope>NUCLEOTIDE SEQUENCE</scope>
    <source>
        <strain evidence="10">CBS 123565</strain>
    </source>
</reference>
<evidence type="ECO:0000256" key="7">
    <source>
        <dbReference type="ARBA" id="ARBA00023239"/>
    </source>
</evidence>
<dbReference type="PANTHER" id="PTHR42104:SF1">
    <property type="entry name" value="EXTRACELLULAR GUANYL-SPECIFIC RIBONUCLEASE RNTA (AFU_ORTHOLOGUE AFUA_4G03230)"/>
    <property type="match status" value="1"/>
</dbReference>
<dbReference type="GO" id="GO:0016787">
    <property type="term" value="F:hydrolase activity"/>
    <property type="evidence" value="ECO:0007669"/>
    <property type="project" value="UniProtKB-KW"/>
</dbReference>
<name>A0AAN6Z9C6_9PEZI</name>
<keyword evidence="6" id="KW-1015">Disulfide bond</keyword>
<keyword evidence="9" id="KW-0732">Signal</keyword>
<evidence type="ECO:0000313" key="11">
    <source>
        <dbReference type="Proteomes" id="UP001304895"/>
    </source>
</evidence>
<keyword evidence="4" id="KW-0255">Endonuclease</keyword>
<keyword evidence="11" id="KW-1185">Reference proteome</keyword>
<dbReference type="InterPro" id="IPR000026">
    <property type="entry name" value="N1-like"/>
</dbReference>
<feature type="chain" id="PRO_5042984572" description="ribonuclease T1" evidence="9">
    <location>
        <begin position="22"/>
        <end position="188"/>
    </location>
</feature>
<evidence type="ECO:0000256" key="9">
    <source>
        <dbReference type="SAM" id="SignalP"/>
    </source>
</evidence>
<comment type="caution">
    <text evidence="10">The sequence shown here is derived from an EMBL/GenBank/DDBJ whole genome shotgun (WGS) entry which is preliminary data.</text>
</comment>
<dbReference type="InterPro" id="IPR016191">
    <property type="entry name" value="Ribonuclease/ribotoxin"/>
</dbReference>
<dbReference type="Pfam" id="PF00545">
    <property type="entry name" value="Ribonuclease"/>
    <property type="match status" value="1"/>
</dbReference>
<dbReference type="Gene3D" id="3.10.450.30">
    <property type="entry name" value="Microbial ribonucleases"/>
    <property type="match status" value="1"/>
</dbReference>
<evidence type="ECO:0000313" key="10">
    <source>
        <dbReference type="EMBL" id="KAK4129907.1"/>
    </source>
</evidence>
<dbReference type="GO" id="GO:0003723">
    <property type="term" value="F:RNA binding"/>
    <property type="evidence" value="ECO:0007669"/>
    <property type="project" value="InterPro"/>
</dbReference>
<dbReference type="EC" id="4.6.1.24" evidence="2"/>
<organism evidence="10 11">
    <name type="scientific">Trichocladium antarcticum</name>
    <dbReference type="NCBI Taxonomy" id="1450529"/>
    <lineage>
        <taxon>Eukaryota</taxon>
        <taxon>Fungi</taxon>
        <taxon>Dikarya</taxon>
        <taxon>Ascomycota</taxon>
        <taxon>Pezizomycotina</taxon>
        <taxon>Sordariomycetes</taxon>
        <taxon>Sordariomycetidae</taxon>
        <taxon>Sordariales</taxon>
        <taxon>Chaetomiaceae</taxon>
        <taxon>Trichocladium</taxon>
    </lineage>
</organism>
<sequence>MVHLIPTLALALYAVLATADAAGPALDRRQGTASLGSVMCGTHSYTKAQIDAAVAEGCRLHRAGEQLGTSKYPHRFNNREGLVFATSGPYQEFPVLESGVYAGRAPGADRIVVDPNYQGDCVFVGAMTHTDAPTRNGFVACSVRSSPRPSTSSSGTAAATETPNAGARLAGMGGGGLVAGVLGCLLAL</sequence>
<accession>A0AAN6Z9C6</accession>
<keyword evidence="5" id="KW-0378">Hydrolase</keyword>
<dbReference type="Proteomes" id="UP001304895">
    <property type="component" value="Unassembled WGS sequence"/>
</dbReference>